<proteinExistence type="predicted"/>
<name>D7MGG7_ARALL</name>
<accession>D7MGG7</accession>
<sequence length="117" mass="13359">MISVLSRISCKGNNTGAASSLVGVNGNEPSRGSCCRYKDNRLILIMNKLQEFFGSSHDRMGDFRGQGKGFREPDCRRHGKRSFDFWIWQIYIRALLTTLLLESIMAELQETETHNLM</sequence>
<reference evidence="2" key="1">
    <citation type="journal article" date="2011" name="Nat. Genet.">
        <title>The Arabidopsis lyrata genome sequence and the basis of rapid genome size change.</title>
        <authorList>
            <person name="Hu T.T."/>
            <person name="Pattyn P."/>
            <person name="Bakker E.G."/>
            <person name="Cao J."/>
            <person name="Cheng J.-F."/>
            <person name="Clark R.M."/>
            <person name="Fahlgren N."/>
            <person name="Fawcett J.A."/>
            <person name="Grimwood J."/>
            <person name="Gundlach H."/>
            <person name="Haberer G."/>
            <person name="Hollister J.D."/>
            <person name="Ossowski S."/>
            <person name="Ottilar R.P."/>
            <person name="Salamov A.A."/>
            <person name="Schneeberger K."/>
            <person name="Spannagl M."/>
            <person name="Wang X."/>
            <person name="Yang L."/>
            <person name="Nasrallah M.E."/>
            <person name="Bergelson J."/>
            <person name="Carrington J.C."/>
            <person name="Gaut B.S."/>
            <person name="Schmutz J."/>
            <person name="Mayer K.F.X."/>
            <person name="Van de Peer Y."/>
            <person name="Grigoriev I.V."/>
            <person name="Nordborg M."/>
            <person name="Weigel D."/>
            <person name="Guo Y.-L."/>
        </authorList>
    </citation>
    <scope>NUCLEOTIDE SEQUENCE [LARGE SCALE GENOMIC DNA]</scope>
    <source>
        <strain evidence="2">cv. MN47</strain>
    </source>
</reference>
<protein>
    <submittedName>
        <fullName evidence="1">Predicted protein</fullName>
    </submittedName>
</protein>
<organism evidence="2">
    <name type="scientific">Arabidopsis lyrata subsp. lyrata</name>
    <name type="common">Lyre-leaved rock-cress</name>
    <dbReference type="NCBI Taxonomy" id="81972"/>
    <lineage>
        <taxon>Eukaryota</taxon>
        <taxon>Viridiplantae</taxon>
        <taxon>Streptophyta</taxon>
        <taxon>Embryophyta</taxon>
        <taxon>Tracheophyta</taxon>
        <taxon>Spermatophyta</taxon>
        <taxon>Magnoliopsida</taxon>
        <taxon>eudicotyledons</taxon>
        <taxon>Gunneridae</taxon>
        <taxon>Pentapetalae</taxon>
        <taxon>rosids</taxon>
        <taxon>malvids</taxon>
        <taxon>Brassicales</taxon>
        <taxon>Brassicaceae</taxon>
        <taxon>Camelineae</taxon>
        <taxon>Arabidopsis</taxon>
    </lineage>
</organism>
<evidence type="ECO:0000313" key="1">
    <source>
        <dbReference type="EMBL" id="EFH45457.1"/>
    </source>
</evidence>
<evidence type="ECO:0000313" key="2">
    <source>
        <dbReference type="Proteomes" id="UP000008694"/>
    </source>
</evidence>
<dbReference type="HOGENOM" id="CLU_2088140_0_0_1"/>
<keyword evidence="2" id="KW-1185">Reference proteome</keyword>
<gene>
    <name evidence="1" type="ORF">ARALYDRAFT_913041</name>
</gene>
<dbReference type="Gramene" id="scaffold_700783.1">
    <property type="protein sequence ID" value="scaffold_700783.1"/>
    <property type="gene ID" value="scaffold_700783.1"/>
</dbReference>
<dbReference type="AlphaFoldDB" id="D7MGG7"/>
<dbReference type="Proteomes" id="UP000008694">
    <property type="component" value="Unassembled WGS sequence"/>
</dbReference>
<dbReference type="EMBL" id="GL348719">
    <property type="protein sequence ID" value="EFH45457.1"/>
    <property type="molecule type" value="Genomic_DNA"/>
</dbReference>